<keyword evidence="2" id="KW-1185">Reference proteome</keyword>
<reference evidence="1 2" key="1">
    <citation type="journal article" date="2014" name="Genome Announc.">
        <title>Draft Genome Sequence of Lutibaculum baratangense Strain AMV1T, Isolated from a Mud Volcano in Andamans, India.</title>
        <authorList>
            <person name="Singh A."/>
            <person name="Sreenivas A."/>
            <person name="Sathyanarayana Reddy G."/>
            <person name="Pinnaka A.K."/>
            <person name="Shivaji S."/>
        </authorList>
    </citation>
    <scope>NUCLEOTIDE SEQUENCE [LARGE SCALE GENOMIC DNA]</scope>
    <source>
        <strain evidence="1 2">AMV1</strain>
    </source>
</reference>
<dbReference type="Proteomes" id="UP000017819">
    <property type="component" value="Unassembled WGS sequence"/>
</dbReference>
<protein>
    <submittedName>
        <fullName evidence="1">Uncharacterized protein</fullName>
    </submittedName>
</protein>
<evidence type="ECO:0000313" key="2">
    <source>
        <dbReference type="Proteomes" id="UP000017819"/>
    </source>
</evidence>
<comment type="caution">
    <text evidence="1">The sequence shown here is derived from an EMBL/GenBank/DDBJ whole genome shotgun (WGS) entry which is preliminary data.</text>
</comment>
<evidence type="ECO:0000313" key="1">
    <source>
        <dbReference type="EMBL" id="ESR24116.1"/>
    </source>
</evidence>
<dbReference type="EMBL" id="AWXZ01000035">
    <property type="protein sequence ID" value="ESR24116.1"/>
    <property type="molecule type" value="Genomic_DNA"/>
</dbReference>
<proteinExistence type="predicted"/>
<dbReference type="AlphaFoldDB" id="V4RD92"/>
<dbReference type="STRING" id="631454.N177_2565"/>
<sequence length="65" mass="6466">MAAAGGIAGISGAACKAPLLEGKLRPSEVSIRRLDGSGAARGRAAFLAFSDGAVTHARRSSCPAR</sequence>
<accession>V4RD92</accession>
<organism evidence="1 2">
    <name type="scientific">Lutibaculum baratangense AMV1</name>
    <dbReference type="NCBI Taxonomy" id="631454"/>
    <lineage>
        <taxon>Bacteria</taxon>
        <taxon>Pseudomonadati</taxon>
        <taxon>Pseudomonadota</taxon>
        <taxon>Alphaproteobacteria</taxon>
        <taxon>Hyphomicrobiales</taxon>
        <taxon>Tepidamorphaceae</taxon>
        <taxon>Lutibaculum</taxon>
    </lineage>
</organism>
<gene>
    <name evidence="1" type="ORF">N177_2565</name>
</gene>
<name>V4RD92_9HYPH</name>